<reference evidence="3" key="1">
    <citation type="journal article" date="2015" name="Proc. Natl. Acad. Sci. U.S.A.">
        <title>Networks of energetic and metabolic interactions define dynamics in microbial communities.</title>
        <authorList>
            <person name="Embree M."/>
            <person name="Liu J.K."/>
            <person name="Al-Bassam M.M."/>
            <person name="Zengler K."/>
        </authorList>
    </citation>
    <scope>NUCLEOTIDE SEQUENCE</scope>
</reference>
<sequence>MAILLSSSKDTVLMRWSDLLDGHFKTRKALSLAELKKMCLAEKFDAILLHRMLIDISVFSELYRKSPTARFFLLSDRPDEEEAISFLKLGIVGYGNTYISSPRLLEALRVITNGGVWLGQKIIQRLIMDTSAKAREDNEKNTPDSTMAKLTKAERQIAEFVARGKSNLEIAADLNITERTVKAHLTSIYAKTETGNRLNLALLINLGKGPQK</sequence>
<dbReference type="Pfam" id="PF00196">
    <property type="entry name" value="GerE"/>
    <property type="match status" value="1"/>
</dbReference>
<organism evidence="3">
    <name type="scientific">hydrocarbon metagenome</name>
    <dbReference type="NCBI Taxonomy" id="938273"/>
    <lineage>
        <taxon>unclassified sequences</taxon>
        <taxon>metagenomes</taxon>
        <taxon>ecological metagenomes</taxon>
    </lineage>
</organism>
<dbReference type="SMART" id="SM00421">
    <property type="entry name" value="HTH_LUXR"/>
    <property type="match status" value="1"/>
</dbReference>
<dbReference type="AlphaFoldDB" id="A0A0W8FKZ4"/>
<dbReference type="GO" id="GO:0006355">
    <property type="term" value="P:regulation of DNA-templated transcription"/>
    <property type="evidence" value="ECO:0007669"/>
    <property type="project" value="InterPro"/>
</dbReference>
<dbReference type="InterPro" id="IPR016032">
    <property type="entry name" value="Sig_transdc_resp-reg_C-effctor"/>
</dbReference>
<dbReference type="PROSITE" id="PS00622">
    <property type="entry name" value="HTH_LUXR_1"/>
    <property type="match status" value="1"/>
</dbReference>
<keyword evidence="1" id="KW-0238">DNA-binding</keyword>
<dbReference type="PANTHER" id="PTHR43214">
    <property type="entry name" value="TWO-COMPONENT RESPONSE REGULATOR"/>
    <property type="match status" value="1"/>
</dbReference>
<dbReference type="InterPro" id="IPR011006">
    <property type="entry name" value="CheY-like_superfamily"/>
</dbReference>
<dbReference type="Gene3D" id="3.40.50.2300">
    <property type="match status" value="1"/>
</dbReference>
<dbReference type="PRINTS" id="PR00038">
    <property type="entry name" value="HTHLUXR"/>
</dbReference>
<feature type="domain" description="HTH luxR-type" evidence="2">
    <location>
        <begin position="143"/>
        <end position="208"/>
    </location>
</feature>
<name>A0A0W8FKZ4_9ZZZZ</name>
<dbReference type="SUPFAM" id="SSF46894">
    <property type="entry name" value="C-terminal effector domain of the bipartite response regulators"/>
    <property type="match status" value="1"/>
</dbReference>
<dbReference type="InterPro" id="IPR039420">
    <property type="entry name" value="WalR-like"/>
</dbReference>
<dbReference type="CDD" id="cd06170">
    <property type="entry name" value="LuxR_C_like"/>
    <property type="match status" value="1"/>
</dbReference>
<dbReference type="EMBL" id="LNQE01001048">
    <property type="protein sequence ID" value="KUG21568.1"/>
    <property type="molecule type" value="Genomic_DNA"/>
</dbReference>
<dbReference type="PANTHER" id="PTHR43214:SF43">
    <property type="entry name" value="TWO-COMPONENT RESPONSE REGULATOR"/>
    <property type="match status" value="1"/>
</dbReference>
<evidence type="ECO:0000259" key="2">
    <source>
        <dbReference type="PROSITE" id="PS50043"/>
    </source>
</evidence>
<protein>
    <submittedName>
        <fullName evidence="3">Putative luxr-family transcriptional regulator</fullName>
    </submittedName>
</protein>
<dbReference type="InterPro" id="IPR000792">
    <property type="entry name" value="Tscrpt_reg_LuxR_C"/>
</dbReference>
<evidence type="ECO:0000313" key="3">
    <source>
        <dbReference type="EMBL" id="KUG21568.1"/>
    </source>
</evidence>
<dbReference type="PROSITE" id="PS50043">
    <property type="entry name" value="HTH_LUXR_2"/>
    <property type="match status" value="1"/>
</dbReference>
<comment type="caution">
    <text evidence="3">The sequence shown here is derived from an EMBL/GenBank/DDBJ whole genome shotgun (WGS) entry which is preliminary data.</text>
</comment>
<dbReference type="GO" id="GO:0003677">
    <property type="term" value="F:DNA binding"/>
    <property type="evidence" value="ECO:0007669"/>
    <property type="project" value="UniProtKB-KW"/>
</dbReference>
<evidence type="ECO:0000256" key="1">
    <source>
        <dbReference type="ARBA" id="ARBA00023125"/>
    </source>
</evidence>
<dbReference type="SUPFAM" id="SSF52172">
    <property type="entry name" value="CheY-like"/>
    <property type="match status" value="1"/>
</dbReference>
<proteinExistence type="predicted"/>
<gene>
    <name evidence="3" type="ORF">ASZ90_008679</name>
</gene>
<accession>A0A0W8FKZ4</accession>